<dbReference type="GO" id="GO:0003723">
    <property type="term" value="F:RNA binding"/>
    <property type="evidence" value="ECO:0007669"/>
    <property type="project" value="UniProtKB-UniRule"/>
</dbReference>
<evidence type="ECO:0000256" key="2">
    <source>
        <dbReference type="ARBA" id="ARBA00022884"/>
    </source>
</evidence>
<accession>A0A9P3LTP1</accession>
<comment type="caution">
    <text evidence="6">The sequence shown here is derived from an EMBL/GenBank/DDBJ whole genome shotgun (WGS) entry which is preliminary data.</text>
</comment>
<protein>
    <recommendedName>
        <fullName evidence="5">RRM domain-containing protein</fullName>
    </recommendedName>
</protein>
<evidence type="ECO:0000313" key="7">
    <source>
        <dbReference type="Proteomes" id="UP000827284"/>
    </source>
</evidence>
<dbReference type="SUPFAM" id="SSF54928">
    <property type="entry name" value="RNA-binding domain, RBD"/>
    <property type="match status" value="2"/>
</dbReference>
<dbReference type="EMBL" id="BQFW01000003">
    <property type="protein sequence ID" value="GJJ70102.1"/>
    <property type="molecule type" value="Genomic_DNA"/>
</dbReference>
<dbReference type="OrthoDB" id="271725at2759"/>
<dbReference type="PANTHER" id="PTHR24012">
    <property type="entry name" value="RNA BINDING PROTEIN"/>
    <property type="match status" value="1"/>
</dbReference>
<gene>
    <name evidence="6" type="ORF">EMPS_02451</name>
</gene>
<reference evidence="6" key="1">
    <citation type="submission" date="2021-11" db="EMBL/GenBank/DDBJ databases">
        <authorList>
            <person name="Herlambang A."/>
            <person name="Guo Y."/>
            <person name="Takashima Y."/>
            <person name="Nishizawa T."/>
        </authorList>
    </citation>
    <scope>NUCLEOTIDE SEQUENCE</scope>
    <source>
        <strain evidence="6">E1425</strain>
    </source>
</reference>
<dbReference type="InterPro" id="IPR000504">
    <property type="entry name" value="RRM_dom"/>
</dbReference>
<organism evidence="6 7">
    <name type="scientific">Entomortierella parvispora</name>
    <dbReference type="NCBI Taxonomy" id="205924"/>
    <lineage>
        <taxon>Eukaryota</taxon>
        <taxon>Fungi</taxon>
        <taxon>Fungi incertae sedis</taxon>
        <taxon>Mucoromycota</taxon>
        <taxon>Mortierellomycotina</taxon>
        <taxon>Mortierellomycetes</taxon>
        <taxon>Mortierellales</taxon>
        <taxon>Mortierellaceae</taxon>
        <taxon>Entomortierella</taxon>
    </lineage>
</organism>
<dbReference type="PROSITE" id="PS50102">
    <property type="entry name" value="RRM"/>
    <property type="match status" value="3"/>
</dbReference>
<name>A0A9P3LTP1_9FUNG</name>
<feature type="compositionally biased region" description="Low complexity" evidence="4">
    <location>
        <begin position="203"/>
        <end position="214"/>
    </location>
</feature>
<feature type="region of interest" description="Disordered" evidence="4">
    <location>
        <begin position="630"/>
        <end position="655"/>
    </location>
</feature>
<dbReference type="Proteomes" id="UP000827284">
    <property type="component" value="Unassembled WGS sequence"/>
</dbReference>
<feature type="region of interest" description="Disordered" evidence="4">
    <location>
        <begin position="562"/>
        <end position="585"/>
    </location>
</feature>
<evidence type="ECO:0000259" key="5">
    <source>
        <dbReference type="PROSITE" id="PS50102"/>
    </source>
</evidence>
<keyword evidence="2 3" id="KW-0694">RNA-binding</keyword>
<sequence length="830" mass="91202">MVRAQLSKNKSPPPKSPHWPTGSQGSSLKAPASNEPLPLTNSSSSRSSSEGPARPSPHPTKLPDDGGLTLATSVLVPRVLDHAPDPRLNLYVKGLPPNTTSTSLFDRFKPYGNILSCKVIVDYNTGLCKGGFVLFDSQESCIEARRDLTRQGLYVAVAHDSVSLKNLHYEESTPTEVKPLVPELDDSAAFPGLPSSKQNPKKSPTQIPSPIASAPAPPPPKSSIAAELRSKWDSPPLPESPEEHISTPTKKDGISSDDDDLVSDTSFTLGHSFLDFDSGFIGTHQKMLSDEYNMAGGFHRQPSFMDHKTAYSSVNDIDKYMNALELSNCASVAPQMSSNTEPSHHSGSSHAPHISSTMIDEFMSEERPSQRSSVKFEDFPDHVRYLDLFYLFAQYGPLVMSSVDIRDINELCPRMGVVSFESHRDAEFAVCSLSNEGYRVSHVESGTAYQSGPAIDDQLYHQYYQQHQEMMQLPRNGYVSPMDSVGQISSSTNVNAVTPPSPQEGDDDCPWDMPTSEPFAFSSITKGPPPGFEEGRVALSAAQEKLSMLGVSPMSVSLSPSSSIASYGAGTDEAADTTSHFPLPIIDRDSADATTEDAKSSETEISARTVKPGISYSAMLRVPAKPKSVVTDNEKHGVLGHPPSQDLKRRGNTNKSLDEKEYNLNLFLKDLEPTMNEFKLYDICVKFGPVMSCRTITTHHGVCTGLGFVMYIHKESVERAIQGMKELGYHAEVAIQSATNKLRCKVRSDTLFLQNIPPLIKEHKLRELFRPYHIEHCNVLRDPRTGKGKGVAFLKVKDMNVADRFIEEYHGRILGKDWKLPLQVSPAKEH</sequence>
<proteinExistence type="predicted"/>
<feature type="domain" description="RRM" evidence="5">
    <location>
        <begin position="88"/>
        <end position="160"/>
    </location>
</feature>
<feature type="domain" description="RRM" evidence="5">
    <location>
        <begin position="664"/>
        <end position="740"/>
    </location>
</feature>
<feature type="region of interest" description="Disordered" evidence="4">
    <location>
        <begin position="1"/>
        <end position="68"/>
    </location>
</feature>
<dbReference type="InterPro" id="IPR012677">
    <property type="entry name" value="Nucleotide-bd_a/b_plait_sf"/>
</dbReference>
<keyword evidence="1" id="KW-0677">Repeat</keyword>
<dbReference type="AlphaFoldDB" id="A0A9P3LTP1"/>
<dbReference type="Pfam" id="PF00076">
    <property type="entry name" value="RRM_1"/>
    <property type="match status" value="3"/>
</dbReference>
<feature type="region of interest" description="Disordered" evidence="4">
    <location>
        <begin position="185"/>
        <end position="259"/>
    </location>
</feature>
<dbReference type="InterPro" id="IPR035979">
    <property type="entry name" value="RBD_domain_sf"/>
</dbReference>
<keyword evidence="7" id="KW-1185">Reference proteome</keyword>
<feature type="compositionally biased region" description="Basic and acidic residues" evidence="4">
    <location>
        <begin position="241"/>
        <end position="254"/>
    </location>
</feature>
<dbReference type="SMART" id="SM00360">
    <property type="entry name" value="RRM"/>
    <property type="match status" value="4"/>
</dbReference>
<evidence type="ECO:0000256" key="3">
    <source>
        <dbReference type="PROSITE-ProRule" id="PRU00176"/>
    </source>
</evidence>
<evidence type="ECO:0000256" key="1">
    <source>
        <dbReference type="ARBA" id="ARBA00022737"/>
    </source>
</evidence>
<reference evidence="6" key="2">
    <citation type="journal article" date="2022" name="Microbiol. Resour. Announc.">
        <title>Whole-Genome Sequence of Entomortierella parvispora E1425, a Mucoromycotan Fungus Associated with Burkholderiaceae-Related Endosymbiotic Bacteria.</title>
        <authorList>
            <person name="Herlambang A."/>
            <person name="Guo Y."/>
            <person name="Takashima Y."/>
            <person name="Narisawa K."/>
            <person name="Ohta H."/>
            <person name="Nishizawa T."/>
        </authorList>
    </citation>
    <scope>NUCLEOTIDE SEQUENCE</scope>
    <source>
        <strain evidence="6">E1425</strain>
    </source>
</reference>
<dbReference type="Gene3D" id="3.30.70.330">
    <property type="match status" value="3"/>
</dbReference>
<evidence type="ECO:0000313" key="6">
    <source>
        <dbReference type="EMBL" id="GJJ70102.1"/>
    </source>
</evidence>
<feature type="domain" description="RRM" evidence="5">
    <location>
        <begin position="749"/>
        <end position="829"/>
    </location>
</feature>
<evidence type="ECO:0000256" key="4">
    <source>
        <dbReference type="SAM" id="MobiDB-lite"/>
    </source>
</evidence>